<dbReference type="Pfam" id="PF22891">
    <property type="entry name" value="KH_PNO1_2nd"/>
    <property type="match status" value="1"/>
</dbReference>
<proteinExistence type="inferred from homology"/>
<dbReference type="WBParaSite" id="SSTP_0001176700.1">
    <property type="protein sequence ID" value="SSTP_0001176700.1"/>
    <property type="gene ID" value="SSTP_0001176700"/>
</dbReference>
<dbReference type="WBParaSite" id="TCONS_00000601.p1">
    <property type="protein sequence ID" value="TCONS_00000601.p1"/>
    <property type="gene ID" value="XLOC_000590"/>
</dbReference>
<dbReference type="Gene3D" id="3.30.1370.10">
    <property type="entry name" value="K Homology domain, type 1"/>
    <property type="match status" value="1"/>
</dbReference>
<keyword evidence="3" id="KW-0694">RNA-binding</keyword>
<dbReference type="AlphaFoldDB" id="A0A0K0EQN7"/>
<dbReference type="PANTHER" id="PTHR12826">
    <property type="entry name" value="RIBONUCLEASE Y"/>
    <property type="match status" value="1"/>
</dbReference>
<dbReference type="CDD" id="cd22391">
    <property type="entry name" value="KH-I_PNO1_rpt1"/>
    <property type="match status" value="1"/>
</dbReference>
<comment type="similarity">
    <text evidence="2">Belongs to the PNO1 family.</text>
</comment>
<dbReference type="Proteomes" id="UP000035681">
    <property type="component" value="Unplaced"/>
</dbReference>
<evidence type="ECO:0000256" key="4">
    <source>
        <dbReference type="ARBA" id="ARBA00023242"/>
    </source>
</evidence>
<comment type="subcellular location">
    <subcellularLocation>
        <location evidence="1">Nucleus</location>
        <location evidence="1">Nucleolus</location>
    </subcellularLocation>
</comment>
<dbReference type="CDD" id="cd22392">
    <property type="entry name" value="KH-I_PNO1_rpt2"/>
    <property type="match status" value="1"/>
</dbReference>
<dbReference type="FunFam" id="3.30.1370.10:FF:000048">
    <property type="entry name" value="RNA-binding protein PNO1 isoform X2"/>
    <property type="match status" value="1"/>
</dbReference>
<dbReference type="GO" id="GO:0005730">
    <property type="term" value="C:nucleolus"/>
    <property type="evidence" value="ECO:0007669"/>
    <property type="project" value="UniProtKB-SubCell"/>
</dbReference>
<dbReference type="FunFam" id="3.30.1370.10:FF:000009">
    <property type="entry name" value="RNA-binding protein PNO1"/>
    <property type="match status" value="1"/>
</dbReference>
<dbReference type="GO" id="GO:0003723">
    <property type="term" value="F:RNA binding"/>
    <property type="evidence" value="ECO:0007669"/>
    <property type="project" value="UniProtKB-KW"/>
</dbReference>
<sequence length="556" mass="63930">MADMDIPMDVMEDLPDLIETDETLTAMIDDDPTSSNIEVKEKETIVTRKKKNSKANTGLINANKKEFKKKVEKKEKVIAGEVRKIPVPPHRYTPLKENWMKILTPIVKNLDLQIRYNLKNKNVEIRCPNMNEENKTKLQKGADFVKAFVLGFSIEDAMALIRLDHLFLESFEVNDVKPLKGDHLSRAIGRIAGKDGRTKFTIENVTKTRIVIADSKIHLLGSFQNLAVARHAISSLIMGTPPSKVYGNLRNYASRAFDRFEKIGSIECFDNNEFYLPLNNKCYKPIKSNKSNDNRINVCKEFSGYPFEMKNFKDINILQFINKDIVNNKYIDVGIICDSRKICRYISSNNKVEEEFDEFIPKNLDKCIIFYNTETKLLECKNDINIKNNYSFLCQKEMSLNLKPCLDENNVRKTDGLCYNKKQIKNDYSYNVAENICHDMKMKLPNLETLNSIIVGKLFSKEINKSLWIDMYCEDKSTLICKWKNGNTNIIIMANLFIVYTADARARANSESDKSSTKQLNDGKNVTTTNLFSMPNQLLSKIFTKSETCNNTIQDK</sequence>
<dbReference type="InterPro" id="IPR036612">
    <property type="entry name" value="KH_dom_type_1_sf"/>
</dbReference>
<dbReference type="SUPFAM" id="SSF54791">
    <property type="entry name" value="Eukaryotic type KH-domain (KH-domain type I)"/>
    <property type="match status" value="1"/>
</dbReference>
<feature type="domain" description="PNO1 second type I KH" evidence="6">
    <location>
        <begin position="170"/>
        <end position="252"/>
    </location>
</feature>
<evidence type="ECO:0000256" key="5">
    <source>
        <dbReference type="ARBA" id="ARBA00073789"/>
    </source>
</evidence>
<evidence type="ECO:0000313" key="8">
    <source>
        <dbReference type="WBParaSite" id="SSTP_0001176700.1"/>
    </source>
</evidence>
<name>A0A0K0EQN7_STRER</name>
<evidence type="ECO:0000256" key="2">
    <source>
        <dbReference type="ARBA" id="ARBA00007515"/>
    </source>
</evidence>
<dbReference type="InterPro" id="IPR055211">
    <property type="entry name" value="KH_PNO1_2nd"/>
</dbReference>
<evidence type="ECO:0000313" key="7">
    <source>
        <dbReference type="Proteomes" id="UP000035681"/>
    </source>
</evidence>
<reference evidence="8" key="1">
    <citation type="submission" date="2015-08" db="UniProtKB">
        <authorList>
            <consortium name="WormBaseParasite"/>
        </authorList>
    </citation>
    <scope>IDENTIFICATION</scope>
</reference>
<evidence type="ECO:0000256" key="3">
    <source>
        <dbReference type="ARBA" id="ARBA00022884"/>
    </source>
</evidence>
<keyword evidence="7" id="KW-1185">Reference proteome</keyword>
<dbReference type="STRING" id="6248.A0A0K0EQN7"/>
<organism evidence="8">
    <name type="scientific">Strongyloides stercoralis</name>
    <name type="common">Threadworm</name>
    <dbReference type="NCBI Taxonomy" id="6248"/>
    <lineage>
        <taxon>Eukaryota</taxon>
        <taxon>Metazoa</taxon>
        <taxon>Ecdysozoa</taxon>
        <taxon>Nematoda</taxon>
        <taxon>Chromadorea</taxon>
        <taxon>Rhabditida</taxon>
        <taxon>Tylenchina</taxon>
        <taxon>Panagrolaimomorpha</taxon>
        <taxon>Strongyloidoidea</taxon>
        <taxon>Strongyloididae</taxon>
        <taxon>Strongyloides</taxon>
    </lineage>
</organism>
<evidence type="ECO:0000259" key="6">
    <source>
        <dbReference type="Pfam" id="PF22891"/>
    </source>
</evidence>
<dbReference type="PANTHER" id="PTHR12826:SF13">
    <property type="entry name" value="RNA-BINDING PROTEIN PNO1"/>
    <property type="match status" value="1"/>
</dbReference>
<dbReference type="InterPro" id="IPR055212">
    <property type="entry name" value="KH-I_PNO1_first"/>
</dbReference>
<accession>A0A0K0EQN7</accession>
<keyword evidence="4" id="KW-0539">Nucleus</keyword>
<evidence type="ECO:0000256" key="1">
    <source>
        <dbReference type="ARBA" id="ARBA00004604"/>
    </source>
</evidence>
<protein>
    <recommendedName>
        <fullName evidence="5">RNA-binding protein pno-1</fullName>
    </recommendedName>
</protein>